<evidence type="ECO:0000313" key="10">
    <source>
        <dbReference type="EMBL" id="KAF2715653.1"/>
    </source>
</evidence>
<feature type="transmembrane region" description="Helical" evidence="8">
    <location>
        <begin position="310"/>
        <end position="328"/>
    </location>
</feature>
<keyword evidence="4 8" id="KW-0812">Transmembrane</keyword>
<dbReference type="OrthoDB" id="1932925at2759"/>
<comment type="subcellular location">
    <subcellularLocation>
        <location evidence="1">Membrane</location>
        <topology evidence="1">Multi-pass membrane protein</topology>
    </subcellularLocation>
</comment>
<gene>
    <name evidence="10" type="ORF">K504DRAFT_457803</name>
</gene>
<dbReference type="GO" id="GO:0005975">
    <property type="term" value="P:carbohydrate metabolic process"/>
    <property type="evidence" value="ECO:0007669"/>
    <property type="project" value="UniProtKB-ARBA"/>
</dbReference>
<dbReference type="AlphaFoldDB" id="A0A6G1KSQ5"/>
<feature type="domain" description="Cas1p 10 TM acyl transferase" evidence="9">
    <location>
        <begin position="2"/>
        <end position="410"/>
    </location>
</feature>
<dbReference type="GO" id="GO:0016740">
    <property type="term" value="F:transferase activity"/>
    <property type="evidence" value="ECO:0007669"/>
    <property type="project" value="UniProtKB-KW"/>
</dbReference>
<feature type="transmembrane region" description="Helical" evidence="8">
    <location>
        <begin position="134"/>
        <end position="155"/>
    </location>
</feature>
<keyword evidence="5 8" id="KW-1133">Transmembrane helix</keyword>
<accession>A0A6G1KSQ5</accession>
<feature type="transmembrane region" description="Helical" evidence="8">
    <location>
        <begin position="109"/>
        <end position="127"/>
    </location>
</feature>
<dbReference type="PANTHER" id="PTHR13533:SF1">
    <property type="entry name" value="N-ACETYLNEURAMINATE 9-O-ACETYLTRANSFERASE"/>
    <property type="match status" value="1"/>
</dbReference>
<keyword evidence="3" id="KW-0808">Transferase</keyword>
<dbReference type="GO" id="GO:0005794">
    <property type="term" value="C:Golgi apparatus"/>
    <property type="evidence" value="ECO:0007669"/>
    <property type="project" value="UniProtKB-ARBA"/>
</dbReference>
<proteinExistence type="inferred from homology"/>
<evidence type="ECO:0000256" key="5">
    <source>
        <dbReference type="ARBA" id="ARBA00022989"/>
    </source>
</evidence>
<comment type="similarity">
    <text evidence="2">Belongs to the PC-esterase family. CASD1 subfamily.</text>
</comment>
<dbReference type="InterPro" id="IPR012419">
    <property type="entry name" value="Cas1_AcylTrans_dom"/>
</dbReference>
<evidence type="ECO:0000256" key="4">
    <source>
        <dbReference type="ARBA" id="ARBA00022692"/>
    </source>
</evidence>
<sequence length="474" mass="54664">MAVPVLFLSISHCFLADRTHIFEKFTRHFSNFEFRFLIGITVVGCLFTIRNVLPTGRRRSNSSSASSIRWPFLPRVQSDEFKGWLQIYVLVYRYTHASEILDLYEVHRVFLAFYLFLSGYGHAMYLLQRRDYSLHRVAAVLIRLNLLAISLSFLMDRPYSLYYFAPLVSFWFLVTYYTLRVAEHKNASLQYMIAKLVVSAILVTCFIHVKGILEMGVYILSTACRMDISVADWRFHLGMDKYIVYMGVLAATINIRVSSILDTPPPRPKRLLRVINSHLGLIRTIFVFVALLIIPTFWTLTRRSPDEEDYNWWMPYISWLPILSFVVLRNVTQFLRSHHCAAFAWIGRKSLEIYLLSHHIWLAGDGQGLLRIGFRGDGSLVRDRWRDLLAFTAILGWVAGHVEVATRTITAGIVEVPVSENAVYYVKDRLPIAIGQQETRPNVFTNPAISAMPKSLPKRLMVIALVVWACNWAV</sequence>
<dbReference type="GO" id="GO:0016020">
    <property type="term" value="C:membrane"/>
    <property type="evidence" value="ECO:0007669"/>
    <property type="project" value="UniProtKB-SubCell"/>
</dbReference>
<reference evidence="10" key="1">
    <citation type="journal article" date="2020" name="Stud. Mycol.">
        <title>101 Dothideomycetes genomes: a test case for predicting lifestyles and emergence of pathogens.</title>
        <authorList>
            <person name="Haridas S."/>
            <person name="Albert R."/>
            <person name="Binder M."/>
            <person name="Bloem J."/>
            <person name="Labutti K."/>
            <person name="Salamov A."/>
            <person name="Andreopoulos B."/>
            <person name="Baker S."/>
            <person name="Barry K."/>
            <person name="Bills G."/>
            <person name="Bluhm B."/>
            <person name="Cannon C."/>
            <person name="Castanera R."/>
            <person name="Culley D."/>
            <person name="Daum C."/>
            <person name="Ezra D."/>
            <person name="Gonzalez J."/>
            <person name="Henrissat B."/>
            <person name="Kuo A."/>
            <person name="Liang C."/>
            <person name="Lipzen A."/>
            <person name="Lutzoni F."/>
            <person name="Magnuson J."/>
            <person name="Mondo S."/>
            <person name="Nolan M."/>
            <person name="Ohm R."/>
            <person name="Pangilinan J."/>
            <person name="Park H.-J."/>
            <person name="Ramirez L."/>
            <person name="Alfaro M."/>
            <person name="Sun H."/>
            <person name="Tritt A."/>
            <person name="Yoshinaga Y."/>
            <person name="Zwiers L.-H."/>
            <person name="Turgeon B."/>
            <person name="Goodwin S."/>
            <person name="Spatafora J."/>
            <person name="Crous P."/>
            <person name="Grigoriev I."/>
        </authorList>
    </citation>
    <scope>NUCLEOTIDE SEQUENCE</scope>
    <source>
        <strain evidence="10">CBS 279.74</strain>
    </source>
</reference>
<evidence type="ECO:0000256" key="7">
    <source>
        <dbReference type="ARBA" id="ARBA00023180"/>
    </source>
</evidence>
<keyword evidence="6 8" id="KW-0472">Membrane</keyword>
<evidence type="ECO:0000256" key="1">
    <source>
        <dbReference type="ARBA" id="ARBA00004141"/>
    </source>
</evidence>
<protein>
    <submittedName>
        <fullName evidence="10">Cas1p-domain-containing protein</fullName>
    </submittedName>
</protein>
<name>A0A6G1KSQ5_9PLEO</name>
<organism evidence="10 11">
    <name type="scientific">Pleomassaria siparia CBS 279.74</name>
    <dbReference type="NCBI Taxonomy" id="1314801"/>
    <lineage>
        <taxon>Eukaryota</taxon>
        <taxon>Fungi</taxon>
        <taxon>Dikarya</taxon>
        <taxon>Ascomycota</taxon>
        <taxon>Pezizomycotina</taxon>
        <taxon>Dothideomycetes</taxon>
        <taxon>Pleosporomycetidae</taxon>
        <taxon>Pleosporales</taxon>
        <taxon>Pleomassariaceae</taxon>
        <taxon>Pleomassaria</taxon>
    </lineage>
</organism>
<evidence type="ECO:0000256" key="2">
    <source>
        <dbReference type="ARBA" id="ARBA00010666"/>
    </source>
</evidence>
<keyword evidence="7" id="KW-0325">Glycoprotein</keyword>
<dbReference type="EMBL" id="MU005764">
    <property type="protein sequence ID" value="KAF2715653.1"/>
    <property type="molecule type" value="Genomic_DNA"/>
</dbReference>
<dbReference type="Proteomes" id="UP000799428">
    <property type="component" value="Unassembled WGS sequence"/>
</dbReference>
<feature type="transmembrane region" description="Helical" evidence="8">
    <location>
        <begin position="281"/>
        <end position="298"/>
    </location>
</feature>
<evidence type="ECO:0000256" key="8">
    <source>
        <dbReference type="SAM" id="Phobius"/>
    </source>
</evidence>
<dbReference type="PANTHER" id="PTHR13533">
    <property type="entry name" value="N-ACETYLNEURAMINATE 9-O-ACETYLTRANSFERASE"/>
    <property type="match status" value="1"/>
</dbReference>
<feature type="transmembrane region" description="Helical" evidence="8">
    <location>
        <begin position="34"/>
        <end position="53"/>
    </location>
</feature>
<evidence type="ECO:0000256" key="6">
    <source>
        <dbReference type="ARBA" id="ARBA00023136"/>
    </source>
</evidence>
<dbReference type="Pfam" id="PF07779">
    <property type="entry name" value="Cas1_AcylT"/>
    <property type="match status" value="1"/>
</dbReference>
<feature type="transmembrane region" description="Helical" evidence="8">
    <location>
        <begin position="191"/>
        <end position="209"/>
    </location>
</feature>
<evidence type="ECO:0000256" key="3">
    <source>
        <dbReference type="ARBA" id="ARBA00022679"/>
    </source>
</evidence>
<feature type="transmembrane region" description="Helical" evidence="8">
    <location>
        <begin position="161"/>
        <end position="179"/>
    </location>
</feature>
<keyword evidence="11" id="KW-1185">Reference proteome</keyword>
<evidence type="ECO:0000313" key="11">
    <source>
        <dbReference type="Proteomes" id="UP000799428"/>
    </source>
</evidence>
<evidence type="ECO:0000259" key="9">
    <source>
        <dbReference type="Pfam" id="PF07779"/>
    </source>
</evidence>